<evidence type="ECO:0000256" key="2">
    <source>
        <dbReference type="SAM" id="Phobius"/>
    </source>
</evidence>
<evidence type="ECO:0008006" key="5">
    <source>
        <dbReference type="Google" id="ProtNLM"/>
    </source>
</evidence>
<proteinExistence type="predicted"/>
<dbReference type="EMBL" id="FMUB01000011">
    <property type="protein sequence ID" value="SCX30069.1"/>
    <property type="molecule type" value="Genomic_DNA"/>
</dbReference>
<evidence type="ECO:0000313" key="3">
    <source>
        <dbReference type="EMBL" id="SCX30069.1"/>
    </source>
</evidence>
<evidence type="ECO:0000313" key="4">
    <source>
        <dbReference type="Proteomes" id="UP000199707"/>
    </source>
</evidence>
<reference evidence="4" key="1">
    <citation type="submission" date="2016-10" db="EMBL/GenBank/DDBJ databases">
        <authorList>
            <person name="Varghese N."/>
            <person name="Submissions S."/>
        </authorList>
    </citation>
    <scope>NUCLEOTIDE SEQUENCE [LARGE SCALE GENOMIC DNA]</scope>
    <source>
        <strain evidence="4">UNC267MFSha1.1M11</strain>
    </source>
</reference>
<evidence type="ECO:0000256" key="1">
    <source>
        <dbReference type="SAM" id="MobiDB-lite"/>
    </source>
</evidence>
<dbReference type="InterPro" id="IPR025339">
    <property type="entry name" value="DUF4245"/>
</dbReference>
<name>A0A1G4WWD7_9MYCO</name>
<keyword evidence="2" id="KW-1133">Transmembrane helix</keyword>
<feature type="transmembrane region" description="Helical" evidence="2">
    <location>
        <begin position="32"/>
        <end position="52"/>
    </location>
</feature>
<dbReference type="Proteomes" id="UP000199707">
    <property type="component" value="Unassembled WGS sequence"/>
</dbReference>
<dbReference type="RefSeq" id="WP_181953113.1">
    <property type="nucleotide sequence ID" value="NZ_FMUB01000011.1"/>
</dbReference>
<dbReference type="AlphaFoldDB" id="A0A1G4WWD7"/>
<dbReference type="Pfam" id="PF14030">
    <property type="entry name" value="DUF4245"/>
    <property type="match status" value="1"/>
</dbReference>
<organism evidence="3 4">
    <name type="scientific">Mycolicibacterium fluoranthenivorans</name>
    <dbReference type="NCBI Taxonomy" id="258505"/>
    <lineage>
        <taxon>Bacteria</taxon>
        <taxon>Bacillati</taxon>
        <taxon>Actinomycetota</taxon>
        <taxon>Actinomycetes</taxon>
        <taxon>Mycobacteriales</taxon>
        <taxon>Mycobacteriaceae</taxon>
        <taxon>Mycolicibacterium</taxon>
    </lineage>
</organism>
<gene>
    <name evidence="3" type="ORF">SAMN02799620_04994</name>
</gene>
<protein>
    <recommendedName>
        <fullName evidence="5">DUF4245 domain-containing protein</fullName>
    </recommendedName>
</protein>
<dbReference type="STRING" id="1502745.SAMN02799620_04994"/>
<sequence length="224" mass="22923">MSAPQEPEADTPIVVPVPAPAKNRLLQDGRDMFWSMAPLVLACVVLAGVLGMCSFQPSGPGAGPAPNYDAPAALAADAAALKIPIRLPALPPGWTANSGGRGGIDGGRVDPATGQKARAVSSRVGYLTPAGMYLSLTQSNADEDALISSLDTDLVPTGTQDVDGVKWVVYEAGEGEPAWTTRLPGVIRAGRETGATQLAITGSADNDEFRVLAKAVQSAAPLPI</sequence>
<accession>A0A1G4WWD7</accession>
<feature type="region of interest" description="Disordered" evidence="1">
    <location>
        <begin position="94"/>
        <end position="114"/>
    </location>
</feature>
<keyword evidence="2" id="KW-0472">Membrane</keyword>
<keyword evidence="2" id="KW-0812">Transmembrane</keyword>